<protein>
    <submittedName>
        <fullName evidence="1">Uncharacterized protein</fullName>
    </submittedName>
</protein>
<sequence>MAYAACTSQRLASPAATTFFATQRSAYAAERSTFEGSFPEKAPPPWRAMPPYVSTMILRPVRPASPIGPPTTNRPVGLTSSAIRSVARSRPDSASTGSTTRVRMISASSSWVTSSSCWVDTRTVSIPTGRSPSYAMVTWVLPSGRRPTARPCLRTAVSRSASRCARKIGTGISVGVSSVA</sequence>
<gene>
    <name evidence="1" type="ORF">SDC9_167441</name>
</gene>
<accession>A0A645G098</accession>
<dbReference type="EMBL" id="VSSQ01067723">
    <property type="protein sequence ID" value="MPN20065.1"/>
    <property type="molecule type" value="Genomic_DNA"/>
</dbReference>
<dbReference type="AlphaFoldDB" id="A0A645G098"/>
<reference evidence="1" key="1">
    <citation type="submission" date="2019-08" db="EMBL/GenBank/DDBJ databases">
        <authorList>
            <person name="Kucharzyk K."/>
            <person name="Murdoch R.W."/>
            <person name="Higgins S."/>
            <person name="Loffler F."/>
        </authorList>
    </citation>
    <scope>NUCLEOTIDE SEQUENCE</scope>
</reference>
<comment type="caution">
    <text evidence="1">The sequence shown here is derived from an EMBL/GenBank/DDBJ whole genome shotgun (WGS) entry which is preliminary data.</text>
</comment>
<organism evidence="1">
    <name type="scientific">bioreactor metagenome</name>
    <dbReference type="NCBI Taxonomy" id="1076179"/>
    <lineage>
        <taxon>unclassified sequences</taxon>
        <taxon>metagenomes</taxon>
        <taxon>ecological metagenomes</taxon>
    </lineage>
</organism>
<evidence type="ECO:0000313" key="1">
    <source>
        <dbReference type="EMBL" id="MPN20065.1"/>
    </source>
</evidence>
<name>A0A645G098_9ZZZZ</name>
<proteinExistence type="predicted"/>